<feature type="domain" description="Potassium channel" evidence="2">
    <location>
        <begin position="138"/>
        <end position="205"/>
    </location>
</feature>
<evidence type="ECO:0000313" key="4">
    <source>
        <dbReference type="Proteomes" id="UP000007882"/>
    </source>
</evidence>
<proteinExistence type="predicted"/>
<accession>I0H1Y8</accession>
<keyword evidence="1" id="KW-0472">Membrane</keyword>
<gene>
    <name evidence="3" type="ordered locus">AMIS_18050</name>
</gene>
<feature type="transmembrane region" description="Helical" evidence="1">
    <location>
        <begin position="31"/>
        <end position="48"/>
    </location>
</feature>
<feature type="transmembrane region" description="Helical" evidence="1">
    <location>
        <begin position="60"/>
        <end position="78"/>
    </location>
</feature>
<dbReference type="KEGG" id="ams:AMIS_18050"/>
<dbReference type="OrthoDB" id="3288670at2"/>
<dbReference type="Pfam" id="PF07885">
    <property type="entry name" value="Ion_trans_2"/>
    <property type="match status" value="1"/>
</dbReference>
<dbReference type="Proteomes" id="UP000007882">
    <property type="component" value="Chromosome"/>
</dbReference>
<dbReference type="EMBL" id="AP012319">
    <property type="protein sequence ID" value="BAL87025.1"/>
    <property type="molecule type" value="Genomic_DNA"/>
</dbReference>
<dbReference type="STRING" id="512565.AMIS_18050"/>
<keyword evidence="1" id="KW-0812">Transmembrane</keyword>
<organism evidence="3 4">
    <name type="scientific">Actinoplanes missouriensis (strain ATCC 14538 / DSM 43046 / CBS 188.64 / JCM 3121 / NBRC 102363 / NCIMB 12654 / NRRL B-3342 / UNCC 431)</name>
    <dbReference type="NCBI Taxonomy" id="512565"/>
    <lineage>
        <taxon>Bacteria</taxon>
        <taxon>Bacillati</taxon>
        <taxon>Actinomycetota</taxon>
        <taxon>Actinomycetes</taxon>
        <taxon>Micromonosporales</taxon>
        <taxon>Micromonosporaceae</taxon>
        <taxon>Actinoplanes</taxon>
    </lineage>
</organism>
<dbReference type="HOGENOM" id="CLU_089632_1_0_11"/>
<feature type="transmembrane region" description="Helical" evidence="1">
    <location>
        <begin position="7"/>
        <end position="25"/>
    </location>
</feature>
<dbReference type="PATRIC" id="fig|512565.3.peg.1817"/>
<evidence type="ECO:0000259" key="2">
    <source>
        <dbReference type="Pfam" id="PF07885"/>
    </source>
</evidence>
<keyword evidence="1" id="KW-1133">Transmembrane helix</keyword>
<dbReference type="eggNOG" id="ENOG5031TNP">
    <property type="taxonomic scope" value="Bacteria"/>
</dbReference>
<evidence type="ECO:0000313" key="3">
    <source>
        <dbReference type="EMBL" id="BAL87025.1"/>
    </source>
</evidence>
<reference evidence="3 4" key="1">
    <citation type="submission" date="2012-02" db="EMBL/GenBank/DDBJ databases">
        <title>Complete genome sequence of Actinoplanes missouriensis 431 (= NBRC 102363).</title>
        <authorList>
            <person name="Ohnishi Y."/>
            <person name="Ishikawa J."/>
            <person name="Sekine M."/>
            <person name="Hosoyama A."/>
            <person name="Harada T."/>
            <person name="Narita H."/>
            <person name="Hata T."/>
            <person name="Konno Y."/>
            <person name="Tutikane K."/>
            <person name="Fujita N."/>
            <person name="Horinouchi S."/>
            <person name="Hayakawa M."/>
        </authorList>
    </citation>
    <scope>NUCLEOTIDE SEQUENCE [LARGE SCALE GENOMIC DNA]</scope>
    <source>
        <strain evidence="4">ATCC 14538 / DSM 43046 / CBS 188.64 / JCM 3121 / NBRC 102363 / NCIMB 12654 / NRRL B-3342 / UNCC 431</strain>
    </source>
</reference>
<name>I0H1Y8_ACTM4</name>
<dbReference type="InterPro" id="IPR013099">
    <property type="entry name" value="K_chnl_dom"/>
</dbReference>
<feature type="transmembrane region" description="Helical" evidence="1">
    <location>
        <begin position="84"/>
        <end position="103"/>
    </location>
</feature>
<protein>
    <submittedName>
        <fullName evidence="3">Putative ion channel protein</fullName>
    </submittedName>
</protein>
<evidence type="ECO:0000256" key="1">
    <source>
        <dbReference type="SAM" id="Phobius"/>
    </source>
</evidence>
<dbReference type="AlphaFoldDB" id="I0H1Y8"/>
<dbReference type="RefSeq" id="WP_014441922.1">
    <property type="nucleotide sequence ID" value="NC_017093.1"/>
</dbReference>
<keyword evidence="4" id="KW-1185">Reference proteome</keyword>
<dbReference type="SUPFAM" id="SSF81324">
    <property type="entry name" value="Voltage-gated potassium channels"/>
    <property type="match status" value="1"/>
</dbReference>
<sequence length="233" mass="24990">MRNPPARGGYGAVLVMILATYVLALLAGNRWMVALLLFVQSFTVWHVLRVAGARAGFRRAAALVFLLALVTAVLNVFAEQSPLIGWTFSAASALYLLAPYPIVRHLGRRDRVDQQTVMGALAAYLLIGMSFGFAYECLAALQPGPLFGAEGDPDLSQALFFSFVTMTTTGYGDLVPAGNPAQSIAVLEALIGQLFLVTAVAKVVENWRPRNWREADAGKRSFTGDDVPGTGSP</sequence>
<feature type="transmembrane region" description="Helical" evidence="1">
    <location>
        <begin position="115"/>
        <end position="135"/>
    </location>
</feature>
<dbReference type="Gene3D" id="1.10.287.70">
    <property type="match status" value="1"/>
</dbReference>